<dbReference type="SUPFAM" id="SSF111069">
    <property type="entry name" value="Hypothetical protein yfbM"/>
    <property type="match status" value="1"/>
</dbReference>
<dbReference type="InterPro" id="IPR015068">
    <property type="entry name" value="DUF1877"/>
</dbReference>
<protein>
    <submittedName>
        <fullName evidence="1">YfbM family protein</fullName>
    </submittedName>
</protein>
<name>A0A921DQ51_9BACT</name>
<proteinExistence type="predicted"/>
<dbReference type="RefSeq" id="WP_304120178.1">
    <property type="nucleotide sequence ID" value="NZ_DYZA01000010.1"/>
</dbReference>
<dbReference type="Gene3D" id="3.40.1760.10">
    <property type="entry name" value="YfbM-like super family"/>
    <property type="match status" value="1"/>
</dbReference>
<dbReference type="InterPro" id="IPR035944">
    <property type="entry name" value="YfbM-like_sf"/>
</dbReference>
<gene>
    <name evidence="1" type="ORF">K8W16_00385</name>
</gene>
<evidence type="ECO:0000313" key="1">
    <source>
        <dbReference type="EMBL" id="HJD96095.1"/>
    </source>
</evidence>
<dbReference type="AlphaFoldDB" id="A0A921DQ51"/>
<dbReference type="EMBL" id="DYZA01000010">
    <property type="protein sequence ID" value="HJD96095.1"/>
    <property type="molecule type" value="Genomic_DNA"/>
</dbReference>
<comment type="caution">
    <text evidence="1">The sequence shown here is derived from an EMBL/GenBank/DDBJ whole genome shotgun (WGS) entry which is preliminary data.</text>
</comment>
<accession>A0A921DQ51</accession>
<sequence length="164" mass="18794">MGMSGNYFRTSESTVEKIRRGEIALSDLIYDKAEKEHIVDIDKAWHAIQFTLTGASYGGDDDNIFSRLVLSGNTLLEEDDDEFSSMLMAVPDVKALAAALALLTQEDFRERFNVQEMLENQIYPVTEDDDEEDFFEYVWDAVEELKEFFDDAAREGQAVIFYVM</sequence>
<dbReference type="Proteomes" id="UP000698963">
    <property type="component" value="Unassembled WGS sequence"/>
</dbReference>
<dbReference type="Pfam" id="PF08974">
    <property type="entry name" value="DUF1877"/>
    <property type="match status" value="1"/>
</dbReference>
<reference evidence="1" key="1">
    <citation type="journal article" date="2021" name="PeerJ">
        <title>Extensive microbial diversity within the chicken gut microbiome revealed by metagenomics and culture.</title>
        <authorList>
            <person name="Gilroy R."/>
            <person name="Ravi A."/>
            <person name="Getino M."/>
            <person name="Pursley I."/>
            <person name="Horton D.L."/>
            <person name="Alikhan N.F."/>
            <person name="Baker D."/>
            <person name="Gharbi K."/>
            <person name="Hall N."/>
            <person name="Watson M."/>
            <person name="Adriaenssens E.M."/>
            <person name="Foster-Nyarko E."/>
            <person name="Jarju S."/>
            <person name="Secka A."/>
            <person name="Antonio M."/>
            <person name="Oren A."/>
            <person name="Chaudhuri R.R."/>
            <person name="La Ragione R."/>
            <person name="Hildebrand F."/>
            <person name="Pallen M.J."/>
        </authorList>
    </citation>
    <scope>NUCLEOTIDE SEQUENCE</scope>
    <source>
        <strain evidence="1">ChiGjej2B2-19336</strain>
    </source>
</reference>
<reference evidence="1" key="2">
    <citation type="submission" date="2021-09" db="EMBL/GenBank/DDBJ databases">
        <authorList>
            <person name="Gilroy R."/>
        </authorList>
    </citation>
    <scope>NUCLEOTIDE SEQUENCE</scope>
    <source>
        <strain evidence="1">ChiGjej2B2-19336</strain>
    </source>
</reference>
<organism evidence="1 2">
    <name type="scientific">Mailhella massiliensis</name>
    <dbReference type="NCBI Taxonomy" id="1903261"/>
    <lineage>
        <taxon>Bacteria</taxon>
        <taxon>Pseudomonadati</taxon>
        <taxon>Thermodesulfobacteriota</taxon>
        <taxon>Desulfovibrionia</taxon>
        <taxon>Desulfovibrionales</taxon>
        <taxon>Desulfovibrionaceae</taxon>
        <taxon>Mailhella</taxon>
    </lineage>
</organism>
<evidence type="ECO:0000313" key="2">
    <source>
        <dbReference type="Proteomes" id="UP000698963"/>
    </source>
</evidence>